<name>A0A0K9PVB3_ZOSMR</name>
<keyword evidence="4" id="KW-0813">Transport</keyword>
<dbReference type="Pfam" id="PF12783">
    <property type="entry name" value="Sec7-like_HUS"/>
    <property type="match status" value="1"/>
</dbReference>
<dbReference type="STRING" id="29655.A0A0K9PVB3"/>
<dbReference type="Gene3D" id="1.10.220.20">
    <property type="match status" value="1"/>
</dbReference>
<evidence type="ECO:0000256" key="3">
    <source>
        <dbReference type="ARBA" id="ARBA00011738"/>
    </source>
</evidence>
<comment type="subcellular location">
    <subcellularLocation>
        <location evidence="2">Cytoplasm</location>
        <location evidence="2">Cytosol</location>
    </subcellularLocation>
    <subcellularLocation>
        <location evidence="1">Membrane</location>
        <topology evidence="1">Peripheral membrane protein</topology>
        <orientation evidence="1">Cytoplasmic side</orientation>
    </subcellularLocation>
</comment>
<reference evidence="11" key="1">
    <citation type="journal article" date="2016" name="Nature">
        <title>The genome of the seagrass Zostera marina reveals angiosperm adaptation to the sea.</title>
        <authorList>
            <person name="Olsen J.L."/>
            <person name="Rouze P."/>
            <person name="Verhelst B."/>
            <person name="Lin Y.-C."/>
            <person name="Bayer T."/>
            <person name="Collen J."/>
            <person name="Dattolo E."/>
            <person name="De Paoli E."/>
            <person name="Dittami S."/>
            <person name="Maumus F."/>
            <person name="Michel G."/>
            <person name="Kersting A."/>
            <person name="Lauritano C."/>
            <person name="Lohaus R."/>
            <person name="Toepel M."/>
            <person name="Tonon T."/>
            <person name="Vanneste K."/>
            <person name="Amirebrahimi M."/>
            <person name="Brakel J."/>
            <person name="Bostroem C."/>
            <person name="Chovatia M."/>
            <person name="Grimwood J."/>
            <person name="Jenkins J.W."/>
            <person name="Jueterbock A."/>
            <person name="Mraz A."/>
            <person name="Stam W.T."/>
            <person name="Tice H."/>
            <person name="Bornberg-Bauer E."/>
            <person name="Green P.J."/>
            <person name="Pearson G.A."/>
            <person name="Procaccini G."/>
            <person name="Duarte C.M."/>
            <person name="Schmutz J."/>
            <person name="Reusch T.B.H."/>
            <person name="Van de Peer Y."/>
        </authorList>
    </citation>
    <scope>NUCLEOTIDE SEQUENCE [LARGE SCALE GENOMIC DNA]</scope>
    <source>
        <strain evidence="11">cv. Finnish</strain>
    </source>
</reference>
<keyword evidence="8" id="KW-0472">Membrane</keyword>
<dbReference type="Gene3D" id="1.25.10.10">
    <property type="entry name" value="Leucine-rich Repeat Variant"/>
    <property type="match status" value="1"/>
</dbReference>
<keyword evidence="7" id="KW-0653">Protein transport</keyword>
<comment type="subunit">
    <text evidence="3">Homodimer.</text>
</comment>
<feature type="domain" description="SEC7" evidence="9">
    <location>
        <begin position="534"/>
        <end position="721"/>
    </location>
</feature>
<dbReference type="FunFam" id="1.10.220.20:FF:000002">
    <property type="entry name" value="Brefeldin A-inhibited guanine nucleotide-exchange protein 1"/>
    <property type="match status" value="1"/>
</dbReference>
<accession>A0A0K9PVB3</accession>
<dbReference type="PANTHER" id="PTHR10663:SF108">
    <property type="entry name" value="BREFELDIN A-INHIBITED GUANINE NUCLEOTIDE-EXCHANGE PROTEIN 1"/>
    <property type="match status" value="1"/>
</dbReference>
<dbReference type="OMA" id="FWKSNEM"/>
<evidence type="ECO:0000256" key="8">
    <source>
        <dbReference type="ARBA" id="ARBA00023136"/>
    </source>
</evidence>
<dbReference type="CDD" id="cd00171">
    <property type="entry name" value="Sec7"/>
    <property type="match status" value="1"/>
</dbReference>
<keyword evidence="5" id="KW-0963">Cytoplasm</keyword>
<protein>
    <submittedName>
        <fullName evidence="10">Brefeldin A-inhibited guanine nucleotide-exchange protein 1</fullName>
    </submittedName>
</protein>
<dbReference type="Proteomes" id="UP000036987">
    <property type="component" value="Unassembled WGS sequence"/>
</dbReference>
<dbReference type="InterPro" id="IPR023394">
    <property type="entry name" value="Sec7_C_sf"/>
</dbReference>
<dbReference type="PROSITE" id="PS50190">
    <property type="entry name" value="SEC7"/>
    <property type="match status" value="1"/>
</dbReference>
<dbReference type="SUPFAM" id="SSF48371">
    <property type="entry name" value="ARM repeat"/>
    <property type="match status" value="1"/>
</dbReference>
<dbReference type="GO" id="GO:0015031">
    <property type="term" value="P:protein transport"/>
    <property type="evidence" value="ECO:0007669"/>
    <property type="project" value="UniProtKB-KW"/>
</dbReference>
<dbReference type="FunFam" id="1.10.1000.11:FF:000005">
    <property type="entry name" value="Brefeldin A-inhibited guanine nucleotide-exchange 1"/>
    <property type="match status" value="1"/>
</dbReference>
<dbReference type="InterPro" id="IPR015403">
    <property type="entry name" value="Mon2/Sec7/BIG1-like_HDS"/>
</dbReference>
<dbReference type="Gene3D" id="1.10.1000.11">
    <property type="entry name" value="Arf Nucleotide-binding Site Opener,domain 2"/>
    <property type="match status" value="1"/>
</dbReference>
<evidence type="ECO:0000256" key="6">
    <source>
        <dbReference type="ARBA" id="ARBA00022658"/>
    </source>
</evidence>
<keyword evidence="6" id="KW-0344">Guanine-nucleotide releasing factor</keyword>
<evidence type="ECO:0000313" key="11">
    <source>
        <dbReference type="Proteomes" id="UP000036987"/>
    </source>
</evidence>
<dbReference type="Pfam" id="PF09324">
    <property type="entry name" value="Sec7-like_HDS"/>
    <property type="match status" value="1"/>
</dbReference>
<dbReference type="PANTHER" id="PTHR10663">
    <property type="entry name" value="GUANYL-NUCLEOTIDE EXCHANGE FACTOR"/>
    <property type="match status" value="1"/>
</dbReference>
<dbReference type="SMART" id="SM00222">
    <property type="entry name" value="Sec7"/>
    <property type="match status" value="1"/>
</dbReference>
<dbReference type="GO" id="GO:0005085">
    <property type="term" value="F:guanyl-nucleotide exchange factor activity"/>
    <property type="evidence" value="ECO:0000318"/>
    <property type="project" value="GO_Central"/>
</dbReference>
<comment type="caution">
    <text evidence="10">The sequence shown here is derived from an EMBL/GenBank/DDBJ whole genome shotgun (WGS) entry which is preliminary data.</text>
</comment>
<dbReference type="EMBL" id="LFYR01000643">
    <property type="protein sequence ID" value="KMZ72177.1"/>
    <property type="molecule type" value="Genomic_DNA"/>
</dbReference>
<dbReference type="SUPFAM" id="SSF48425">
    <property type="entry name" value="Sec7 domain"/>
    <property type="match status" value="1"/>
</dbReference>
<dbReference type="InterPro" id="IPR035999">
    <property type="entry name" value="Sec7_dom_sf"/>
</dbReference>
<evidence type="ECO:0000256" key="5">
    <source>
        <dbReference type="ARBA" id="ARBA00022490"/>
    </source>
</evidence>
<dbReference type="Pfam" id="PF20252">
    <property type="entry name" value="BIG2_C"/>
    <property type="match status" value="1"/>
</dbReference>
<evidence type="ECO:0000313" key="10">
    <source>
        <dbReference type="EMBL" id="KMZ72177.1"/>
    </source>
</evidence>
<evidence type="ECO:0000256" key="4">
    <source>
        <dbReference type="ARBA" id="ARBA00022448"/>
    </source>
</evidence>
<dbReference type="InterPro" id="IPR032691">
    <property type="entry name" value="Mon2/Sec7/BIG1-like_HUS"/>
</dbReference>
<sequence>MASSAQTVGGKSRAGRIIGPSLDRIIKNVPWRKHSNLVASCKSALDKLQTLVISDPNVTDISTSLHIHGLSESDADFVIGPIFLALDTNSPKLIEPALDCLQKLFSHGVFRGEVEPGEANLAGRLVEGVCKCDGSGDDAIEIGVIRVVIAAVRSRVVLLKGECLVDLVKSLCNVCLGSHSISNRVCAKSVLVQLVLIVFRRVEIGKMEVEVDVVQIEDILDLSDKSLNDSTVVNSAQGFIREVMGGNAVDESELLRLRVENGKADCEDSDLEIVSKIREDGLFLFKNLCKFSMKFSTQENREDHLLVRGKLLSLELLKIVIDNSGQIWKTDDKFIGVIKQYLCLSILKNSGLTVMSISQLLCSLFICLLSKFRSGLKKEIGFFFPVLFLRVLENVLQPSYLQKLTVLNLLEKIFQDPQIIIDVFVNYDCDVDAPNIFERTVNALLKTALGVPPGSATSLTPAQDMTFRLESVKCLTCIIKSMGTWMDQQLRIGDFCPKTPEIDTPTETTSGEDGPGIDFELHSDMNSGLFDTLTLEQRRIYKIELLKGISLFNRKPYKGIEFLISTKKIGGSPEEVASFLRNTNGLNETMIGDYLGDRDEFPLKIMHAYVDSFNFEGIDFGEAIRVFLRGFRLPGEAQKIDRIMEKFAERYCKCNPSSFTSADTAYVLAYSVIMLNTDAHNNMVKDKMSKSDFIRNNRGIDDGKDLPEDYLGSLYDHIVKNEIKMKADPSAPQHKQANSINKLLGLDAILNLVWKQPQEKPLGANDLLIKHIQDQFKAKTGKSEPVFYTVMDATILRFMMESCWAPMMAAFSVTLDQSDDTAATFQCLQGFRFAVHVTSVMSMQTQRDAFVTSVAKFTYLHNAADMKQKNFDAVKAIMSIAIEDGNHLQEAWEHVLTCLSRFEHLQLLGEGAPTDASFFMVSNNDTEEKSQKTPVIQNLKKKGHALQSSSVMAVMRGGSYDSTAVGINSSGLVSPEQINNFISNLNLLDQMGNFELSHIFAHSQRLNSEAIVAFVMALCKVSMAELQSPTDPRVFSLTKIVEIAVLSDFFVAVGISENLSVAIFVMDSLRQLAMKFLEREELANYNFQNEFLRPFAIVMQKSSCVEIRELIVRCVSQMVLTRVNHVKSGWKSVFMVFTTAAADERKNIVQLAFETMEKIVRDYFPYITETETTTFTDCVRCLTTFTNSKFNSDVSLNAIAFLRFCAVKLAEGGLVCYDKNTEYDSVNEETSNNDTCMDYWTPLLDGLSTLTSDSRSAIRKGSLEVLFNILKDHGHLFSHTFWKNVFHSFIFPIFSDSRLINYNLESSQWSDSTKHEEYVWSSETQTVAAQCLVDLYVNFFEMVRNVLPDIVSILMSFIRSPYNSSTNIGVTALLRLTRYLGNKFTELEWSEILEALKVTSSSTFSEFSKIVRTMESLEIPRVIPPDSDAELYSENELDNSEPEENDMEAASYSVARMKGHIAVQLLLGQAVTSLNMEHSNSLSASHIKILLEILSSITEHASKLVIETTLQLKFQRTCTHLDISEPPLIHFENESYQSYLGLLQTLLVEKPSVSEEIGAEDEIVVVCKKILQMYLNCAELKSTIHQDLNSDKRALHLIIPLGSAKREELAARTTLVVHSMHVLNNFERNSFRRYVSCLFPLLVNLVRCEHSSSEVQEVLSEIFRSSIGPIVLNP</sequence>
<proteinExistence type="predicted"/>
<dbReference type="InterPro" id="IPR016024">
    <property type="entry name" value="ARM-type_fold"/>
</dbReference>
<dbReference type="GO" id="GO:0016020">
    <property type="term" value="C:membrane"/>
    <property type="evidence" value="ECO:0007669"/>
    <property type="project" value="UniProtKB-SubCell"/>
</dbReference>
<dbReference type="InterPro" id="IPR032629">
    <property type="entry name" value="DCB_dom"/>
</dbReference>
<keyword evidence="11" id="KW-1185">Reference proteome</keyword>
<evidence type="ECO:0000256" key="7">
    <source>
        <dbReference type="ARBA" id="ARBA00022927"/>
    </source>
</evidence>
<evidence type="ECO:0000256" key="2">
    <source>
        <dbReference type="ARBA" id="ARBA00004514"/>
    </source>
</evidence>
<gene>
    <name evidence="10" type="ORF">ZOSMA_16G01480</name>
</gene>
<dbReference type="InterPro" id="IPR011989">
    <property type="entry name" value="ARM-like"/>
</dbReference>
<dbReference type="OrthoDB" id="430364at2759"/>
<dbReference type="GO" id="GO:0005829">
    <property type="term" value="C:cytosol"/>
    <property type="evidence" value="ECO:0007669"/>
    <property type="project" value="UniProtKB-SubCell"/>
</dbReference>
<dbReference type="InterPro" id="IPR000904">
    <property type="entry name" value="Sec7_dom"/>
</dbReference>
<dbReference type="Pfam" id="PF01369">
    <property type="entry name" value="Sec7"/>
    <property type="match status" value="1"/>
</dbReference>
<dbReference type="Pfam" id="PF16213">
    <property type="entry name" value="DCB"/>
    <property type="match status" value="1"/>
</dbReference>
<evidence type="ECO:0000259" key="9">
    <source>
        <dbReference type="PROSITE" id="PS50190"/>
    </source>
</evidence>
<dbReference type="InterPro" id="IPR046455">
    <property type="entry name" value="Sec7/BIG1-like_C"/>
</dbReference>
<dbReference type="GO" id="GO:0032012">
    <property type="term" value="P:regulation of ARF protein signal transduction"/>
    <property type="evidence" value="ECO:0007669"/>
    <property type="project" value="InterPro"/>
</dbReference>
<evidence type="ECO:0000256" key="1">
    <source>
        <dbReference type="ARBA" id="ARBA00004287"/>
    </source>
</evidence>
<organism evidence="10 11">
    <name type="scientific">Zostera marina</name>
    <name type="common">Eelgrass</name>
    <dbReference type="NCBI Taxonomy" id="29655"/>
    <lineage>
        <taxon>Eukaryota</taxon>
        <taxon>Viridiplantae</taxon>
        <taxon>Streptophyta</taxon>
        <taxon>Embryophyta</taxon>
        <taxon>Tracheophyta</taxon>
        <taxon>Spermatophyta</taxon>
        <taxon>Magnoliopsida</taxon>
        <taxon>Liliopsida</taxon>
        <taxon>Zosteraceae</taxon>
        <taxon>Zostera</taxon>
    </lineage>
</organism>
<dbReference type="GO" id="GO:0005802">
    <property type="term" value="C:trans-Golgi network"/>
    <property type="evidence" value="ECO:0000318"/>
    <property type="project" value="GO_Central"/>
</dbReference>